<organism evidence="1 2">
    <name type="scientific">Crocosphaera watsonii WH 0005</name>
    <dbReference type="NCBI Taxonomy" id="423472"/>
    <lineage>
        <taxon>Bacteria</taxon>
        <taxon>Bacillati</taxon>
        <taxon>Cyanobacteriota</taxon>
        <taxon>Cyanophyceae</taxon>
        <taxon>Oscillatoriophycideae</taxon>
        <taxon>Chroococcales</taxon>
        <taxon>Aphanothecaceae</taxon>
        <taxon>Crocosphaera</taxon>
    </lineage>
</organism>
<dbReference type="EMBL" id="CAQL01000850">
    <property type="protein sequence ID" value="CCQ57592.1"/>
    <property type="molecule type" value="Genomic_DNA"/>
</dbReference>
<evidence type="ECO:0000313" key="2">
    <source>
        <dbReference type="Proteomes" id="UP000017981"/>
    </source>
</evidence>
<dbReference type="InterPro" id="IPR015943">
    <property type="entry name" value="WD40/YVTN_repeat-like_dom_sf"/>
</dbReference>
<evidence type="ECO:0000313" key="1">
    <source>
        <dbReference type="EMBL" id="CCQ57592.1"/>
    </source>
</evidence>
<protein>
    <submittedName>
        <fullName evidence="1">Glycosyl hydrolase, BNR repeat</fullName>
    </submittedName>
</protein>
<comment type="caution">
    <text evidence="1">The sequence shown here is derived from an EMBL/GenBank/DDBJ whole genome shotgun (WGS) entry which is preliminary data.</text>
</comment>
<gene>
    <name evidence="1" type="ORF">CWATWH0005_3302</name>
</gene>
<reference evidence="1 2" key="2">
    <citation type="submission" date="2013-09" db="EMBL/GenBank/DDBJ databases">
        <title>Whole genome comparison of six Crocosphaera watsonii strains with differing phenotypes.</title>
        <authorList>
            <person name="Bench S.R."/>
            <person name="Heller P."/>
            <person name="Frank I."/>
            <person name="Arciniega M."/>
            <person name="Shilova I.N."/>
            <person name="Zehr J.P."/>
        </authorList>
    </citation>
    <scope>NUCLEOTIDE SEQUENCE [LARGE SCALE GENOMIC DNA]</scope>
    <source>
        <strain evidence="1 2">WH 0005</strain>
    </source>
</reference>
<accession>T2IXP9</accession>
<dbReference type="GO" id="GO:0016787">
    <property type="term" value="F:hydrolase activity"/>
    <property type="evidence" value="ECO:0007669"/>
    <property type="project" value="UniProtKB-KW"/>
</dbReference>
<proteinExistence type="predicted"/>
<dbReference type="AlphaFoldDB" id="T2IXP9"/>
<reference evidence="1 2" key="1">
    <citation type="submission" date="2013-01" db="EMBL/GenBank/DDBJ databases">
        <authorList>
            <person name="Bench S."/>
        </authorList>
    </citation>
    <scope>NUCLEOTIDE SEQUENCE [LARGE SCALE GENOMIC DNA]</scope>
    <source>
        <strain evidence="1 2">WH 0005</strain>
    </source>
</reference>
<dbReference type="Gene3D" id="2.130.10.10">
    <property type="entry name" value="YVTN repeat-like/Quinoprotein amine dehydrogenase"/>
    <property type="match status" value="1"/>
</dbReference>
<dbReference type="Proteomes" id="UP000017981">
    <property type="component" value="Unassembled WGS sequence"/>
</dbReference>
<dbReference type="SUPFAM" id="SSF110296">
    <property type="entry name" value="Oligoxyloglucan reducing end-specific cellobiohydrolase"/>
    <property type="match status" value="1"/>
</dbReference>
<sequence>MGSVGAIAISEQNPDIMYVGLGEPQIRNSASWGDGIYKTTDGGATWQHIGLKEARHIAKIRLHPDNPDVVYVASMGHGFGPNKKRGFSVPRWGSNLGKCPL</sequence>
<keyword evidence="1" id="KW-0378">Hydrolase</keyword>
<name>T2IXP9_CROWT</name>